<dbReference type="Proteomes" id="UP000013015">
    <property type="component" value="Unassembled WGS sequence"/>
</dbReference>
<sequence length="49" mass="5408">MFLHILSVRDISLDANIGNINEDGSFPDSSRGSLPHHEVLYSLSKVVRA</sequence>
<dbReference type="EMBL" id="AQHZ01000012">
    <property type="protein sequence ID" value="ENO18526.1"/>
    <property type="molecule type" value="Genomic_DNA"/>
</dbReference>
<dbReference type="HOGENOM" id="CLU_3131274_0_0_11"/>
<organism evidence="1 2">
    <name type="scientific">Schaalia cardiffensis F0333</name>
    <dbReference type="NCBI Taxonomy" id="888050"/>
    <lineage>
        <taxon>Bacteria</taxon>
        <taxon>Bacillati</taxon>
        <taxon>Actinomycetota</taxon>
        <taxon>Actinomycetes</taxon>
        <taxon>Actinomycetales</taxon>
        <taxon>Actinomycetaceae</taxon>
        <taxon>Schaalia</taxon>
    </lineage>
</organism>
<proteinExistence type="predicted"/>
<reference evidence="1 2" key="1">
    <citation type="submission" date="2013-03" db="EMBL/GenBank/DDBJ databases">
        <title>Reference genome for the Human Microbiome Project.</title>
        <authorList>
            <person name="Aqrawi P."/>
            <person name="Ayvaz T."/>
            <person name="Bess C."/>
            <person name="Blankenburg K."/>
            <person name="Coyle M."/>
            <person name="Deng J."/>
            <person name="Forbes L."/>
            <person name="Fowler G."/>
            <person name="Francisco L."/>
            <person name="Fu Q."/>
            <person name="Gibbs R."/>
            <person name="Gross S."/>
            <person name="Gubbala S."/>
            <person name="Hale W."/>
            <person name="Hemphill L."/>
            <person name="Highlander S."/>
            <person name="Hirani K."/>
            <person name="Jackson L."/>
            <person name="Jakkamsetti A."/>
            <person name="Javaid M."/>
            <person name="Jayaseelan J.C."/>
            <person name="Jiang H."/>
            <person name="Joshi V."/>
            <person name="Korchina V."/>
            <person name="Kovar C."/>
            <person name="Lara F."/>
            <person name="Lee S."/>
            <person name="Liu Y."/>
            <person name="Mata R."/>
            <person name="Mathew T."/>
            <person name="Munidasa M."/>
            <person name="Muzny D."/>
            <person name="Nazareth L."/>
            <person name="Ngo R."/>
            <person name="Nguyen L."/>
            <person name="Nguyen N."/>
            <person name="Okwuonu G."/>
            <person name="Ongeri F."/>
            <person name="Palculict T."/>
            <person name="Patil S."/>
            <person name="Petrosino J."/>
            <person name="Pham C."/>
            <person name="Pham P."/>
            <person name="Pu L.-L."/>
            <person name="Qin X."/>
            <person name="Qu J."/>
            <person name="Reid J."/>
            <person name="Ross M."/>
            <person name="Ruth R."/>
            <person name="Saada N."/>
            <person name="San Lucas F."/>
            <person name="Santibanez J."/>
            <person name="Shang Y."/>
            <person name="Simmons D."/>
            <person name="Song X.-Z."/>
            <person name="Tang L.-Y."/>
            <person name="Thornton R."/>
            <person name="Warren J."/>
            <person name="Weissenberger G."/>
            <person name="Wilczek-Boney K."/>
            <person name="Worley K."/>
            <person name="Youmans B."/>
            <person name="Zhang J."/>
            <person name="Zhang L."/>
            <person name="Zhao Z."/>
            <person name="Zhou C."/>
            <person name="Zhu D."/>
            <person name="Zhu Y."/>
        </authorList>
    </citation>
    <scope>NUCLEOTIDE SEQUENCE [LARGE SCALE GENOMIC DNA]</scope>
    <source>
        <strain evidence="1 2">F0333</strain>
    </source>
</reference>
<dbReference type="RefSeq" id="WP_005962465.1">
    <property type="nucleotide sequence ID" value="NZ_CP040505.1"/>
</dbReference>
<keyword evidence="2" id="KW-1185">Reference proteome</keyword>
<name>N6X478_9ACTO</name>
<evidence type="ECO:0000313" key="2">
    <source>
        <dbReference type="Proteomes" id="UP000013015"/>
    </source>
</evidence>
<protein>
    <submittedName>
        <fullName evidence="1">Uncharacterized protein</fullName>
    </submittedName>
</protein>
<comment type="caution">
    <text evidence="1">The sequence shown here is derived from an EMBL/GenBank/DDBJ whole genome shotgun (WGS) entry which is preliminary data.</text>
</comment>
<evidence type="ECO:0000313" key="1">
    <source>
        <dbReference type="EMBL" id="ENO18526.1"/>
    </source>
</evidence>
<gene>
    <name evidence="1" type="ORF">HMPREF9004_0736</name>
</gene>
<dbReference type="AlphaFoldDB" id="N6X478"/>
<dbReference type="PATRIC" id="fig|888050.3.peg.704"/>
<accession>N6X478</accession>